<protein>
    <submittedName>
        <fullName evidence="1">Uncharacterized protein</fullName>
    </submittedName>
</protein>
<dbReference type="AlphaFoldDB" id="A0AAD2FZC9"/>
<proteinExistence type="predicted"/>
<accession>A0AAD2FZC9</accession>
<comment type="caution">
    <text evidence="1">The sequence shown here is derived from an EMBL/GenBank/DDBJ whole genome shotgun (WGS) entry which is preliminary data.</text>
</comment>
<gene>
    <name evidence="1" type="ORF">CYCCA115_LOCUS17108</name>
</gene>
<name>A0AAD2FZC9_9STRA</name>
<evidence type="ECO:0000313" key="2">
    <source>
        <dbReference type="Proteomes" id="UP001295423"/>
    </source>
</evidence>
<reference evidence="1" key="1">
    <citation type="submission" date="2023-08" db="EMBL/GenBank/DDBJ databases">
        <authorList>
            <person name="Audoor S."/>
            <person name="Bilcke G."/>
        </authorList>
    </citation>
    <scope>NUCLEOTIDE SEQUENCE</scope>
</reference>
<sequence>MDYQETGDTKVQFYPSAKLRMYPMPDKEDRVAAWYSREDFVEFRKQRAENIRTIRKLGILNLRAEQQEKMSITTMGIRGDLSSKRRQIRELRRDSRLYCVLKEQYRQYQEGINDPEAIAMSCQHISQESSIEAQEEGQRTHESSLKVYEESTLEQKLCFSGFIIGTNNKRAVVPEHATSFARRNVTRSAIAA</sequence>
<organism evidence="1 2">
    <name type="scientific">Cylindrotheca closterium</name>
    <dbReference type="NCBI Taxonomy" id="2856"/>
    <lineage>
        <taxon>Eukaryota</taxon>
        <taxon>Sar</taxon>
        <taxon>Stramenopiles</taxon>
        <taxon>Ochrophyta</taxon>
        <taxon>Bacillariophyta</taxon>
        <taxon>Bacillariophyceae</taxon>
        <taxon>Bacillariophycidae</taxon>
        <taxon>Bacillariales</taxon>
        <taxon>Bacillariaceae</taxon>
        <taxon>Cylindrotheca</taxon>
    </lineage>
</organism>
<keyword evidence="2" id="KW-1185">Reference proteome</keyword>
<evidence type="ECO:0000313" key="1">
    <source>
        <dbReference type="EMBL" id="CAJ1958272.1"/>
    </source>
</evidence>
<dbReference type="EMBL" id="CAKOGP040001969">
    <property type="protein sequence ID" value="CAJ1958272.1"/>
    <property type="molecule type" value="Genomic_DNA"/>
</dbReference>
<dbReference type="Proteomes" id="UP001295423">
    <property type="component" value="Unassembled WGS sequence"/>
</dbReference>